<comment type="caution">
    <text evidence="1">The sequence shown here is derived from an EMBL/GenBank/DDBJ whole genome shotgun (WGS) entry which is preliminary data.</text>
</comment>
<evidence type="ECO:0000313" key="1">
    <source>
        <dbReference type="EMBL" id="KAH3812907.1"/>
    </source>
</evidence>
<reference evidence="1" key="1">
    <citation type="journal article" date="2019" name="bioRxiv">
        <title>The Genome of the Zebra Mussel, Dreissena polymorpha: A Resource for Invasive Species Research.</title>
        <authorList>
            <person name="McCartney M.A."/>
            <person name="Auch B."/>
            <person name="Kono T."/>
            <person name="Mallez S."/>
            <person name="Zhang Y."/>
            <person name="Obille A."/>
            <person name="Becker A."/>
            <person name="Abrahante J.E."/>
            <person name="Garbe J."/>
            <person name="Badalamenti J.P."/>
            <person name="Herman A."/>
            <person name="Mangelson H."/>
            <person name="Liachko I."/>
            <person name="Sullivan S."/>
            <person name="Sone E.D."/>
            <person name="Koren S."/>
            <person name="Silverstein K.A.T."/>
            <person name="Beckman K.B."/>
            <person name="Gohl D.M."/>
        </authorList>
    </citation>
    <scope>NUCLEOTIDE SEQUENCE</scope>
    <source>
        <strain evidence="1">Duluth1</strain>
        <tissue evidence="1">Whole animal</tissue>
    </source>
</reference>
<evidence type="ECO:0000313" key="2">
    <source>
        <dbReference type="Proteomes" id="UP000828390"/>
    </source>
</evidence>
<proteinExistence type="predicted"/>
<gene>
    <name evidence="1" type="ORF">DPMN_141350</name>
</gene>
<sequence length="64" mass="7114">MHTANAYTTLRKAAIMLYKKDRNTVMMMKVRYRTWVEGSNTRTDSSSANKLPTACGIAAGKTSL</sequence>
<dbReference type="Proteomes" id="UP000828390">
    <property type="component" value="Unassembled WGS sequence"/>
</dbReference>
<name>A0A9D4G9T6_DREPO</name>
<organism evidence="1 2">
    <name type="scientific">Dreissena polymorpha</name>
    <name type="common">Zebra mussel</name>
    <name type="synonym">Mytilus polymorpha</name>
    <dbReference type="NCBI Taxonomy" id="45954"/>
    <lineage>
        <taxon>Eukaryota</taxon>
        <taxon>Metazoa</taxon>
        <taxon>Spiralia</taxon>
        <taxon>Lophotrochozoa</taxon>
        <taxon>Mollusca</taxon>
        <taxon>Bivalvia</taxon>
        <taxon>Autobranchia</taxon>
        <taxon>Heteroconchia</taxon>
        <taxon>Euheterodonta</taxon>
        <taxon>Imparidentia</taxon>
        <taxon>Neoheterodontei</taxon>
        <taxon>Myida</taxon>
        <taxon>Dreissenoidea</taxon>
        <taxon>Dreissenidae</taxon>
        <taxon>Dreissena</taxon>
    </lineage>
</organism>
<dbReference type="EMBL" id="JAIWYP010000006">
    <property type="protein sequence ID" value="KAH3812907.1"/>
    <property type="molecule type" value="Genomic_DNA"/>
</dbReference>
<protein>
    <submittedName>
        <fullName evidence="1">Uncharacterized protein</fullName>
    </submittedName>
</protein>
<dbReference type="AlphaFoldDB" id="A0A9D4G9T6"/>
<keyword evidence="2" id="KW-1185">Reference proteome</keyword>
<accession>A0A9D4G9T6</accession>
<reference evidence="1" key="2">
    <citation type="submission" date="2020-11" db="EMBL/GenBank/DDBJ databases">
        <authorList>
            <person name="McCartney M.A."/>
            <person name="Auch B."/>
            <person name="Kono T."/>
            <person name="Mallez S."/>
            <person name="Becker A."/>
            <person name="Gohl D.M."/>
            <person name="Silverstein K.A.T."/>
            <person name="Koren S."/>
            <person name="Bechman K.B."/>
            <person name="Herman A."/>
            <person name="Abrahante J.E."/>
            <person name="Garbe J."/>
        </authorList>
    </citation>
    <scope>NUCLEOTIDE SEQUENCE</scope>
    <source>
        <strain evidence="1">Duluth1</strain>
        <tissue evidence="1">Whole animal</tissue>
    </source>
</reference>